<dbReference type="AlphaFoldDB" id="A0A8F8X983"/>
<keyword evidence="1" id="KW-0934">Plastid</keyword>
<accession>A0A8F8X983</accession>
<dbReference type="EMBL" id="MW470972">
    <property type="protein sequence ID" value="QYB20792.1"/>
    <property type="molecule type" value="Genomic_DNA"/>
</dbReference>
<geneLocation type="chloroplast" evidence="1"/>
<evidence type="ECO:0000313" key="1">
    <source>
        <dbReference type="EMBL" id="QYB20792.1"/>
    </source>
</evidence>
<reference evidence="1" key="2">
    <citation type="submission" date="2021-01" db="EMBL/GenBank/DDBJ databases">
        <authorList>
            <person name="Stull G."/>
            <person name="Qu X.-J."/>
            <person name="Parins-Fukuchi C."/>
            <person name="Yang Y.-Y."/>
            <person name="Yang J.-B."/>
            <person name="Yang Z.-Y."/>
            <person name="Hu Y."/>
            <person name="Ma H."/>
            <person name="Soltis P."/>
            <person name="Soltis D."/>
            <person name="Li D.-Z."/>
            <person name="Smith S."/>
            <person name="Yi T.-S."/>
        </authorList>
    </citation>
    <scope>NUCLEOTIDE SEQUENCE</scope>
</reference>
<keyword evidence="1" id="KW-0150">Chloroplast</keyword>
<organism evidence="1">
    <name type="scientific">Callitris pyramidalis</name>
    <dbReference type="NCBI Taxonomy" id="214228"/>
    <lineage>
        <taxon>Eukaryota</taxon>
        <taxon>Viridiplantae</taxon>
        <taxon>Streptophyta</taxon>
        <taxon>Embryophyta</taxon>
        <taxon>Tracheophyta</taxon>
        <taxon>Spermatophyta</taxon>
        <taxon>Pinopsida</taxon>
        <taxon>Pinidae</taxon>
        <taxon>Conifers II</taxon>
        <taxon>Cupressales</taxon>
        <taxon>Cupressaceae</taxon>
        <taxon>Callitris</taxon>
    </lineage>
</organism>
<name>A0A8F8X983_9CONI</name>
<gene>
    <name evidence="1" type="primary">psaM</name>
</gene>
<proteinExistence type="predicted"/>
<protein>
    <submittedName>
        <fullName evidence="1">Photosystem I protein M</fullName>
    </submittedName>
</protein>
<sequence length="25" mass="2821">MALFIAFTFIIILLAFRLGKALYSS</sequence>
<reference evidence="1" key="1">
    <citation type="journal article" date="2021" name="Nat. Plants">
        <title>Gene duplications and phylogenomic conflict underlie major pulses of phenotypic evolution in gymnosperms.</title>
        <authorList>
            <person name="Stull G.W."/>
            <person name="Qu X.J."/>
            <person name="Parins-Fukuchi C."/>
            <person name="Yang Y.Y."/>
            <person name="Yang J.B."/>
            <person name="Yang Z.Y."/>
            <person name="Hu Y."/>
            <person name="Ma H."/>
            <person name="Soltis P.S."/>
            <person name="Soltis D.E."/>
            <person name="Li D.Z."/>
            <person name="Smith S.A."/>
            <person name="Yi T.S."/>
        </authorList>
    </citation>
    <scope>NUCLEOTIDE SEQUENCE</scope>
</reference>